<evidence type="ECO:0000313" key="2">
    <source>
        <dbReference type="EMBL" id="KAK2951555.1"/>
    </source>
</evidence>
<dbReference type="Proteomes" id="UP001281761">
    <property type="component" value="Unassembled WGS sequence"/>
</dbReference>
<dbReference type="EMBL" id="JARBJD010000116">
    <property type="protein sequence ID" value="KAK2951555.1"/>
    <property type="molecule type" value="Genomic_DNA"/>
</dbReference>
<feature type="region of interest" description="Disordered" evidence="1">
    <location>
        <begin position="170"/>
        <end position="199"/>
    </location>
</feature>
<dbReference type="PANTHER" id="PTHR24112">
    <property type="entry name" value="LEUCINE-RICH REPEAT, ISOFORM F-RELATED"/>
    <property type="match status" value="1"/>
</dbReference>
<dbReference type="Gene3D" id="3.80.10.10">
    <property type="entry name" value="Ribonuclease Inhibitor"/>
    <property type="match status" value="1"/>
</dbReference>
<evidence type="ECO:0000256" key="1">
    <source>
        <dbReference type="SAM" id="MobiDB-lite"/>
    </source>
</evidence>
<accession>A0ABQ9XK27</accession>
<organism evidence="2 3">
    <name type="scientific">Blattamonas nauphoetae</name>
    <dbReference type="NCBI Taxonomy" id="2049346"/>
    <lineage>
        <taxon>Eukaryota</taxon>
        <taxon>Metamonada</taxon>
        <taxon>Preaxostyla</taxon>
        <taxon>Oxymonadida</taxon>
        <taxon>Blattamonas</taxon>
    </lineage>
</organism>
<dbReference type="SUPFAM" id="SSF52047">
    <property type="entry name" value="RNI-like"/>
    <property type="match status" value="1"/>
</dbReference>
<dbReference type="InterPro" id="IPR051279">
    <property type="entry name" value="PP1-Reg/Actin-Interact_Protein"/>
</dbReference>
<protein>
    <submittedName>
        <fullName evidence="2">Uncharacterized protein</fullName>
    </submittedName>
</protein>
<name>A0ABQ9XK27_9EUKA</name>
<comment type="caution">
    <text evidence="2">The sequence shown here is derived from an EMBL/GenBank/DDBJ whole genome shotgun (WGS) entry which is preliminary data.</text>
</comment>
<dbReference type="Pfam" id="PF13516">
    <property type="entry name" value="LRR_6"/>
    <property type="match status" value="1"/>
</dbReference>
<dbReference type="PANTHER" id="PTHR24112:SF66">
    <property type="entry name" value="LEUCINE-RICH REPEAT, ISOFORM F"/>
    <property type="match status" value="1"/>
</dbReference>
<evidence type="ECO:0000313" key="3">
    <source>
        <dbReference type="Proteomes" id="UP001281761"/>
    </source>
</evidence>
<proteinExistence type="predicted"/>
<keyword evidence="3" id="KW-1185">Reference proteome</keyword>
<gene>
    <name evidence="2" type="ORF">BLNAU_13439</name>
</gene>
<reference evidence="2 3" key="1">
    <citation type="journal article" date="2022" name="bioRxiv">
        <title>Genomics of Preaxostyla Flagellates Illuminates Evolutionary Transitions and the Path Towards Mitochondrial Loss.</title>
        <authorList>
            <person name="Novak L.V.F."/>
            <person name="Treitli S.C."/>
            <person name="Pyrih J."/>
            <person name="Halakuc P."/>
            <person name="Pipaliya S.V."/>
            <person name="Vacek V."/>
            <person name="Brzon O."/>
            <person name="Soukal P."/>
            <person name="Eme L."/>
            <person name="Dacks J.B."/>
            <person name="Karnkowska A."/>
            <person name="Elias M."/>
            <person name="Hampl V."/>
        </authorList>
    </citation>
    <scope>NUCLEOTIDE SEQUENCE [LARGE SCALE GENOMIC DNA]</scope>
    <source>
        <strain evidence="2">NAU3</strain>
        <tissue evidence="2">Gut</tissue>
    </source>
</reference>
<sequence>MITTNTIITPRTPNISEIGNNEGAEGLANALRSNKICLLTHLNISSNGMKDKGGMALSGALATNEKLRHMNVVSNDLTNNTVNSLISTLRTNMCLLTMCFRFNDYSHYLLAYASVFAEGAAGQEQDTVEGWHLLLIETQRECERKERELLEQLDAGAKLVITLGEETKDLTKRKEEDRKDGEFRGRTLTTEANRRAQER</sequence>
<feature type="compositionally biased region" description="Basic and acidic residues" evidence="1">
    <location>
        <begin position="170"/>
        <end position="185"/>
    </location>
</feature>
<dbReference type="InterPro" id="IPR032675">
    <property type="entry name" value="LRR_dom_sf"/>
</dbReference>
<dbReference type="InterPro" id="IPR001611">
    <property type="entry name" value="Leu-rich_rpt"/>
</dbReference>